<reference evidence="2" key="1">
    <citation type="submission" date="2022-07" db="EMBL/GenBank/DDBJ databases">
        <title>Genome Sequence of Xylaria arbuscula.</title>
        <authorList>
            <person name="Buettner E."/>
        </authorList>
    </citation>
    <scope>NUCLEOTIDE SEQUENCE</scope>
    <source>
        <strain evidence="2">VT107</strain>
    </source>
</reference>
<dbReference type="EMBL" id="JANPWZ010000457">
    <property type="protein sequence ID" value="KAJ3576790.1"/>
    <property type="molecule type" value="Genomic_DNA"/>
</dbReference>
<feature type="compositionally biased region" description="Polar residues" evidence="1">
    <location>
        <begin position="119"/>
        <end position="132"/>
    </location>
</feature>
<evidence type="ECO:0000313" key="3">
    <source>
        <dbReference type="Proteomes" id="UP001148614"/>
    </source>
</evidence>
<protein>
    <submittedName>
        <fullName evidence="2">Uncharacterized protein</fullName>
    </submittedName>
</protein>
<evidence type="ECO:0000256" key="1">
    <source>
        <dbReference type="SAM" id="MobiDB-lite"/>
    </source>
</evidence>
<dbReference type="Proteomes" id="UP001148614">
    <property type="component" value="Unassembled WGS sequence"/>
</dbReference>
<dbReference type="AlphaFoldDB" id="A0A9W8NI71"/>
<proteinExistence type="predicted"/>
<comment type="caution">
    <text evidence="2">The sequence shown here is derived from an EMBL/GenBank/DDBJ whole genome shotgun (WGS) entry which is preliminary data.</text>
</comment>
<sequence length="150" mass="17690">MTLSAKGERMMMSRFFKRVARWVRERLNAWPSPAELGLSSEFHLSDNDRINRAQWGNQRVNYPEQQDEWYSRAFRDIEGMRKDEVRLDREHQEYLQMLEAEERERARQARAEALAQLEGSTQVPAPQTTPSGPVQRDSESDGAWKAWHLK</sequence>
<organism evidence="2 3">
    <name type="scientific">Xylaria arbuscula</name>
    <dbReference type="NCBI Taxonomy" id="114810"/>
    <lineage>
        <taxon>Eukaryota</taxon>
        <taxon>Fungi</taxon>
        <taxon>Dikarya</taxon>
        <taxon>Ascomycota</taxon>
        <taxon>Pezizomycotina</taxon>
        <taxon>Sordariomycetes</taxon>
        <taxon>Xylariomycetidae</taxon>
        <taxon>Xylariales</taxon>
        <taxon>Xylariaceae</taxon>
        <taxon>Xylaria</taxon>
    </lineage>
</organism>
<keyword evidence="3" id="KW-1185">Reference proteome</keyword>
<name>A0A9W8NI71_9PEZI</name>
<evidence type="ECO:0000313" key="2">
    <source>
        <dbReference type="EMBL" id="KAJ3576790.1"/>
    </source>
</evidence>
<accession>A0A9W8NI71</accession>
<feature type="region of interest" description="Disordered" evidence="1">
    <location>
        <begin position="106"/>
        <end position="150"/>
    </location>
</feature>
<gene>
    <name evidence="2" type="ORF">NPX13_g3594</name>
</gene>